<sequence>MSVRIALPADLDATSSLARRSLPLSEWHSFERPNGNRVPQHVKYCYNQGHRSALGDDRKIFTVIEASDEESDPTEEIVGFAIWTLAANQPSRVTPVELDFEFSRDRNVHQYRAMLLYRARFAIEPLYFRNGYGSRLFEYAIKIAREDGVRIGVVANLSVSGLYDKLGFMTKEEIRVEDDSPAAIASTAVYVKEWQ</sequence>
<dbReference type="PROSITE" id="PS51186">
    <property type="entry name" value="GNAT"/>
    <property type="match status" value="1"/>
</dbReference>
<dbReference type="SUPFAM" id="SSF55729">
    <property type="entry name" value="Acyl-CoA N-acyltransferases (Nat)"/>
    <property type="match status" value="1"/>
</dbReference>
<dbReference type="CDD" id="cd04301">
    <property type="entry name" value="NAT_SF"/>
    <property type="match status" value="1"/>
</dbReference>
<evidence type="ECO:0000313" key="3">
    <source>
        <dbReference type="Proteomes" id="UP001175000"/>
    </source>
</evidence>
<evidence type="ECO:0000259" key="1">
    <source>
        <dbReference type="PROSITE" id="PS51186"/>
    </source>
</evidence>
<gene>
    <name evidence="2" type="ORF">B0T14DRAFT_494066</name>
</gene>
<feature type="domain" description="N-acetyltransferase" evidence="1">
    <location>
        <begin position="1"/>
        <end position="195"/>
    </location>
</feature>
<proteinExistence type="predicted"/>
<keyword evidence="3" id="KW-1185">Reference proteome</keyword>
<accession>A0AA39WVI7</accession>
<organism evidence="2 3">
    <name type="scientific">Immersiella caudata</name>
    <dbReference type="NCBI Taxonomy" id="314043"/>
    <lineage>
        <taxon>Eukaryota</taxon>
        <taxon>Fungi</taxon>
        <taxon>Dikarya</taxon>
        <taxon>Ascomycota</taxon>
        <taxon>Pezizomycotina</taxon>
        <taxon>Sordariomycetes</taxon>
        <taxon>Sordariomycetidae</taxon>
        <taxon>Sordariales</taxon>
        <taxon>Lasiosphaeriaceae</taxon>
        <taxon>Immersiella</taxon>
    </lineage>
</organism>
<dbReference type="Gene3D" id="3.40.630.30">
    <property type="match status" value="1"/>
</dbReference>
<dbReference type="Proteomes" id="UP001175000">
    <property type="component" value="Unassembled WGS sequence"/>
</dbReference>
<name>A0AA39WVI7_9PEZI</name>
<dbReference type="AlphaFoldDB" id="A0AA39WVI7"/>
<protein>
    <recommendedName>
        <fullName evidence="1">N-acetyltransferase domain-containing protein</fullName>
    </recommendedName>
</protein>
<evidence type="ECO:0000313" key="2">
    <source>
        <dbReference type="EMBL" id="KAK0622398.1"/>
    </source>
</evidence>
<dbReference type="InterPro" id="IPR000182">
    <property type="entry name" value="GNAT_dom"/>
</dbReference>
<dbReference type="InterPro" id="IPR016181">
    <property type="entry name" value="Acyl_CoA_acyltransferase"/>
</dbReference>
<dbReference type="GO" id="GO:0016747">
    <property type="term" value="F:acyltransferase activity, transferring groups other than amino-acyl groups"/>
    <property type="evidence" value="ECO:0007669"/>
    <property type="project" value="InterPro"/>
</dbReference>
<reference evidence="2" key="1">
    <citation type="submission" date="2023-06" db="EMBL/GenBank/DDBJ databases">
        <title>Genome-scale phylogeny and comparative genomics of the fungal order Sordariales.</title>
        <authorList>
            <consortium name="Lawrence Berkeley National Laboratory"/>
            <person name="Hensen N."/>
            <person name="Bonometti L."/>
            <person name="Westerberg I."/>
            <person name="Brannstrom I.O."/>
            <person name="Guillou S."/>
            <person name="Cros-Aarteil S."/>
            <person name="Calhoun S."/>
            <person name="Haridas S."/>
            <person name="Kuo A."/>
            <person name="Mondo S."/>
            <person name="Pangilinan J."/>
            <person name="Riley R."/>
            <person name="Labutti K."/>
            <person name="Andreopoulos B."/>
            <person name="Lipzen A."/>
            <person name="Chen C."/>
            <person name="Yanf M."/>
            <person name="Daum C."/>
            <person name="Ng V."/>
            <person name="Clum A."/>
            <person name="Steindorff A."/>
            <person name="Ohm R."/>
            <person name="Martin F."/>
            <person name="Silar P."/>
            <person name="Natvig D."/>
            <person name="Lalanne C."/>
            <person name="Gautier V."/>
            <person name="Ament-Velasquez S.L."/>
            <person name="Kruys A."/>
            <person name="Hutchinson M.I."/>
            <person name="Powell A.J."/>
            <person name="Barry K."/>
            <person name="Miller A.N."/>
            <person name="Grigoriev I.V."/>
            <person name="Debuchy R."/>
            <person name="Gladieux P."/>
            <person name="Thoren M.H."/>
            <person name="Johannesson H."/>
        </authorList>
    </citation>
    <scope>NUCLEOTIDE SEQUENCE</scope>
    <source>
        <strain evidence="2">CBS 606.72</strain>
    </source>
</reference>
<dbReference type="Pfam" id="PF00583">
    <property type="entry name" value="Acetyltransf_1"/>
    <property type="match status" value="1"/>
</dbReference>
<comment type="caution">
    <text evidence="2">The sequence shown here is derived from an EMBL/GenBank/DDBJ whole genome shotgun (WGS) entry which is preliminary data.</text>
</comment>
<dbReference type="EMBL" id="JAULSU010000003">
    <property type="protein sequence ID" value="KAK0622398.1"/>
    <property type="molecule type" value="Genomic_DNA"/>
</dbReference>